<dbReference type="InterPro" id="IPR041678">
    <property type="entry name" value="TetR_C_16"/>
</dbReference>
<dbReference type="PANTHER" id="PTHR30055:SF235">
    <property type="entry name" value="TRANSCRIPTIONAL REGULATORY PROTEIN"/>
    <property type="match status" value="1"/>
</dbReference>
<evidence type="ECO:0000256" key="1">
    <source>
        <dbReference type="ARBA" id="ARBA00023125"/>
    </source>
</evidence>
<keyword evidence="1 2" id="KW-0238">DNA-binding</keyword>
<dbReference type="InterPro" id="IPR050109">
    <property type="entry name" value="HTH-type_TetR-like_transc_reg"/>
</dbReference>
<dbReference type="RefSeq" id="WP_328957977.1">
    <property type="nucleotide sequence ID" value="NZ_CP108110.1"/>
</dbReference>
<evidence type="ECO:0000256" key="2">
    <source>
        <dbReference type="PROSITE-ProRule" id="PRU00335"/>
    </source>
</evidence>
<dbReference type="SUPFAM" id="SSF48498">
    <property type="entry name" value="Tetracyclin repressor-like, C-terminal domain"/>
    <property type="match status" value="1"/>
</dbReference>
<gene>
    <name evidence="5" type="ORF">OHA16_33300</name>
</gene>
<sequence>MMNSSGTAAGETAGGESAAGETAAGGPAPRRGRRSGNSGAREQILAVARRRFLAEGYHAVTLRSVAAEAGVDLALVSYYFGSKKGLFGAALALTGNPAVLLAGALDGELETFPERALRLLLGVWDAPDSAGPLRAMIGGSALDPAVALLVGEVVQREMVDLVAARLGGADARRRACLFGTQLAGLIMARYVLRLQPLAALPADEIARSYLPLLRQALWGRPGGPGGRRAGGARV</sequence>
<proteinExistence type="predicted"/>
<evidence type="ECO:0000313" key="6">
    <source>
        <dbReference type="Proteomes" id="UP001432222"/>
    </source>
</evidence>
<evidence type="ECO:0000256" key="3">
    <source>
        <dbReference type="SAM" id="MobiDB-lite"/>
    </source>
</evidence>
<evidence type="ECO:0000313" key="5">
    <source>
        <dbReference type="EMBL" id="WUQ87419.1"/>
    </source>
</evidence>
<dbReference type="Gene3D" id="1.10.10.60">
    <property type="entry name" value="Homeodomain-like"/>
    <property type="match status" value="1"/>
</dbReference>
<dbReference type="InterPro" id="IPR036271">
    <property type="entry name" value="Tet_transcr_reg_TetR-rel_C_sf"/>
</dbReference>
<accession>A0ABZ1UBF6</accession>
<feature type="region of interest" description="Disordered" evidence="3">
    <location>
        <begin position="1"/>
        <end position="40"/>
    </location>
</feature>
<feature type="domain" description="HTH tetR-type" evidence="4">
    <location>
        <begin position="38"/>
        <end position="98"/>
    </location>
</feature>
<name>A0ABZ1UBF6_9ACTN</name>
<dbReference type="Proteomes" id="UP001432222">
    <property type="component" value="Chromosome"/>
</dbReference>
<dbReference type="PANTHER" id="PTHR30055">
    <property type="entry name" value="HTH-TYPE TRANSCRIPTIONAL REGULATOR RUTR"/>
    <property type="match status" value="1"/>
</dbReference>
<dbReference type="SUPFAM" id="SSF46689">
    <property type="entry name" value="Homeodomain-like"/>
    <property type="match status" value="1"/>
</dbReference>
<dbReference type="EMBL" id="CP108110">
    <property type="protein sequence ID" value="WUQ87419.1"/>
    <property type="molecule type" value="Genomic_DNA"/>
</dbReference>
<dbReference type="Gene3D" id="1.10.357.10">
    <property type="entry name" value="Tetracycline Repressor, domain 2"/>
    <property type="match status" value="1"/>
</dbReference>
<keyword evidence="6" id="KW-1185">Reference proteome</keyword>
<evidence type="ECO:0000259" key="4">
    <source>
        <dbReference type="PROSITE" id="PS50977"/>
    </source>
</evidence>
<dbReference type="PRINTS" id="PR00455">
    <property type="entry name" value="HTHTETR"/>
</dbReference>
<dbReference type="InterPro" id="IPR001647">
    <property type="entry name" value="HTH_TetR"/>
</dbReference>
<feature type="DNA-binding region" description="H-T-H motif" evidence="2">
    <location>
        <begin position="61"/>
        <end position="80"/>
    </location>
</feature>
<dbReference type="Pfam" id="PF00440">
    <property type="entry name" value="TetR_N"/>
    <property type="match status" value="1"/>
</dbReference>
<dbReference type="InterPro" id="IPR009057">
    <property type="entry name" value="Homeodomain-like_sf"/>
</dbReference>
<reference evidence="5" key="1">
    <citation type="submission" date="2022-10" db="EMBL/GenBank/DDBJ databases">
        <title>The complete genomes of actinobacterial strains from the NBC collection.</title>
        <authorList>
            <person name="Joergensen T.S."/>
            <person name="Alvarez Arevalo M."/>
            <person name="Sterndorff E.B."/>
            <person name="Faurdal D."/>
            <person name="Vuksanovic O."/>
            <person name="Mourched A.-S."/>
            <person name="Charusanti P."/>
            <person name="Shaw S."/>
            <person name="Blin K."/>
            <person name="Weber T."/>
        </authorList>
    </citation>
    <scope>NUCLEOTIDE SEQUENCE</scope>
    <source>
        <strain evidence="5">NBC_00222</strain>
    </source>
</reference>
<dbReference type="PROSITE" id="PS50977">
    <property type="entry name" value="HTH_TETR_2"/>
    <property type="match status" value="1"/>
</dbReference>
<protein>
    <submittedName>
        <fullName evidence="5">TetR family transcriptional regulator</fullName>
    </submittedName>
</protein>
<organism evidence="5 6">
    <name type="scientific">Kitasatospora purpeofusca</name>
    <dbReference type="NCBI Taxonomy" id="67352"/>
    <lineage>
        <taxon>Bacteria</taxon>
        <taxon>Bacillati</taxon>
        <taxon>Actinomycetota</taxon>
        <taxon>Actinomycetes</taxon>
        <taxon>Kitasatosporales</taxon>
        <taxon>Streptomycetaceae</taxon>
        <taxon>Kitasatospora</taxon>
    </lineage>
</organism>
<dbReference type="Pfam" id="PF17920">
    <property type="entry name" value="TetR_C_16"/>
    <property type="match status" value="1"/>
</dbReference>